<dbReference type="EMBL" id="JACHDP010000001">
    <property type="protein sequence ID" value="MBB5479995.1"/>
    <property type="molecule type" value="Genomic_DNA"/>
</dbReference>
<dbReference type="Pfam" id="PF00440">
    <property type="entry name" value="TetR_N"/>
    <property type="match status" value="1"/>
</dbReference>
<evidence type="ECO:0000259" key="5">
    <source>
        <dbReference type="PROSITE" id="PS50977"/>
    </source>
</evidence>
<evidence type="ECO:0000256" key="3">
    <source>
        <dbReference type="ARBA" id="ARBA00023163"/>
    </source>
</evidence>
<comment type="caution">
    <text evidence="6">The sequence shown here is derived from an EMBL/GenBank/DDBJ whole genome shotgun (WGS) entry which is preliminary data.</text>
</comment>
<accession>A0A840VTF9</accession>
<dbReference type="InterPro" id="IPR009057">
    <property type="entry name" value="Homeodomain-like_sf"/>
</dbReference>
<feature type="DNA-binding region" description="H-T-H motif" evidence="4">
    <location>
        <begin position="29"/>
        <end position="48"/>
    </location>
</feature>
<name>A0A840VTF9_9ACTN</name>
<keyword evidence="7" id="KW-1185">Reference proteome</keyword>
<keyword evidence="3" id="KW-0804">Transcription</keyword>
<organism evidence="6 7">
    <name type="scientific">Micromonospora parathelypteridis</name>
    <dbReference type="NCBI Taxonomy" id="1839617"/>
    <lineage>
        <taxon>Bacteria</taxon>
        <taxon>Bacillati</taxon>
        <taxon>Actinomycetota</taxon>
        <taxon>Actinomycetes</taxon>
        <taxon>Micromonosporales</taxon>
        <taxon>Micromonosporaceae</taxon>
        <taxon>Micromonospora</taxon>
    </lineage>
</organism>
<proteinExistence type="predicted"/>
<dbReference type="Gene3D" id="1.10.357.10">
    <property type="entry name" value="Tetracycline Repressor, domain 2"/>
    <property type="match status" value="1"/>
</dbReference>
<dbReference type="InterPro" id="IPR001647">
    <property type="entry name" value="HTH_TetR"/>
</dbReference>
<dbReference type="SUPFAM" id="SSF46689">
    <property type="entry name" value="Homeodomain-like"/>
    <property type="match status" value="1"/>
</dbReference>
<dbReference type="GO" id="GO:0003677">
    <property type="term" value="F:DNA binding"/>
    <property type="evidence" value="ECO:0007669"/>
    <property type="project" value="UniProtKB-UniRule"/>
</dbReference>
<protein>
    <submittedName>
        <fullName evidence="6">TetR/AcrR family transcriptional repressor of nem operon</fullName>
    </submittedName>
</protein>
<dbReference type="RefSeq" id="WP_184183298.1">
    <property type="nucleotide sequence ID" value="NZ_BMNF01000005.1"/>
</dbReference>
<dbReference type="InterPro" id="IPR036271">
    <property type="entry name" value="Tet_transcr_reg_TetR-rel_C_sf"/>
</dbReference>
<reference evidence="6 7" key="1">
    <citation type="submission" date="2020-08" db="EMBL/GenBank/DDBJ databases">
        <title>Sequencing the genomes of 1000 actinobacteria strains.</title>
        <authorList>
            <person name="Klenk H.-P."/>
        </authorList>
    </citation>
    <scope>NUCLEOTIDE SEQUENCE [LARGE SCALE GENOMIC DNA]</scope>
    <source>
        <strain evidence="6 7">DSM 103125</strain>
    </source>
</reference>
<dbReference type="InterPro" id="IPR011075">
    <property type="entry name" value="TetR_C"/>
</dbReference>
<evidence type="ECO:0000256" key="1">
    <source>
        <dbReference type="ARBA" id="ARBA00023015"/>
    </source>
</evidence>
<dbReference type="PANTHER" id="PTHR47506">
    <property type="entry name" value="TRANSCRIPTIONAL REGULATORY PROTEIN"/>
    <property type="match status" value="1"/>
</dbReference>
<dbReference type="PROSITE" id="PS50977">
    <property type="entry name" value="HTH_TETR_2"/>
    <property type="match status" value="1"/>
</dbReference>
<evidence type="ECO:0000313" key="7">
    <source>
        <dbReference type="Proteomes" id="UP000586947"/>
    </source>
</evidence>
<dbReference type="Gene3D" id="1.10.10.60">
    <property type="entry name" value="Homeodomain-like"/>
    <property type="match status" value="1"/>
</dbReference>
<evidence type="ECO:0000256" key="2">
    <source>
        <dbReference type="ARBA" id="ARBA00023125"/>
    </source>
</evidence>
<evidence type="ECO:0000313" key="6">
    <source>
        <dbReference type="EMBL" id="MBB5479995.1"/>
    </source>
</evidence>
<keyword evidence="1" id="KW-0805">Transcription regulation</keyword>
<keyword evidence="2 4" id="KW-0238">DNA-binding</keyword>
<dbReference type="Pfam" id="PF16925">
    <property type="entry name" value="TetR_C_13"/>
    <property type="match status" value="1"/>
</dbReference>
<dbReference type="Proteomes" id="UP000586947">
    <property type="component" value="Unassembled WGS sequence"/>
</dbReference>
<sequence>MARQKEFDPEVVLDRAMTLFWEQGYEKTSMQELVAQMGIHKRSMYDTFGDKRALYLKALDRYADTVERGNLEAAEREVNARAALRGLFESALADVGQRPAGCLSVNCATELALRDPDAAARVGKSFEREQQLVFDLVRRGQEAGEITESHDPRGLALSLFNAWVGLRVRVRTGVPRAQLQQMVEDMLAMLD</sequence>
<dbReference type="PRINTS" id="PR00455">
    <property type="entry name" value="HTHTETR"/>
</dbReference>
<dbReference type="SUPFAM" id="SSF48498">
    <property type="entry name" value="Tetracyclin repressor-like, C-terminal domain"/>
    <property type="match status" value="1"/>
</dbReference>
<feature type="domain" description="HTH tetR-type" evidence="5">
    <location>
        <begin position="6"/>
        <end position="66"/>
    </location>
</feature>
<dbReference type="AlphaFoldDB" id="A0A840VTF9"/>
<gene>
    <name evidence="6" type="ORF">HNR20_004500</name>
</gene>
<evidence type="ECO:0000256" key="4">
    <source>
        <dbReference type="PROSITE-ProRule" id="PRU00335"/>
    </source>
</evidence>
<dbReference type="PANTHER" id="PTHR47506:SF1">
    <property type="entry name" value="HTH-TYPE TRANSCRIPTIONAL REGULATOR YJDC"/>
    <property type="match status" value="1"/>
</dbReference>